<protein>
    <submittedName>
        <fullName evidence="2">DUF4199 domain-containing protein</fullName>
    </submittedName>
</protein>
<keyword evidence="3" id="KW-1185">Reference proteome</keyword>
<sequence>MEKSLKSIATNYGLYLGVFLALVTVLAYAVKLELLTNMWLGIALLLVIIVFGIICVAKVKQAQNGFATFKESFTSFFITVLIGLLISTVVSFLIFNVIDTDAAETLKQKTIENTVQMMEGFNTPVNVIDETVEKMEAQNQFGIVGILKGLAGQLVIFSIIGLIVAAAMKKNNPDEA</sequence>
<organism evidence="2 3">
    <name type="scientific">Algibacter marinivivus</name>
    <dbReference type="NCBI Taxonomy" id="2100723"/>
    <lineage>
        <taxon>Bacteria</taxon>
        <taxon>Pseudomonadati</taxon>
        <taxon>Bacteroidota</taxon>
        <taxon>Flavobacteriia</taxon>
        <taxon>Flavobacteriales</taxon>
        <taxon>Flavobacteriaceae</taxon>
        <taxon>Algibacter</taxon>
    </lineage>
</organism>
<keyword evidence="1" id="KW-0812">Transmembrane</keyword>
<keyword evidence="1" id="KW-1133">Transmembrane helix</keyword>
<evidence type="ECO:0000256" key="1">
    <source>
        <dbReference type="SAM" id="Phobius"/>
    </source>
</evidence>
<dbReference type="RefSeq" id="WP_109351197.1">
    <property type="nucleotide sequence ID" value="NZ_QFRI01000001.1"/>
</dbReference>
<dbReference type="Pfam" id="PF13858">
    <property type="entry name" value="DUF4199"/>
    <property type="match status" value="1"/>
</dbReference>
<reference evidence="2" key="2">
    <citation type="submission" date="2018-05" db="EMBL/GenBank/DDBJ databases">
        <authorList>
            <person name="Lanie J.A."/>
            <person name="Ng W.-L."/>
            <person name="Kazmierczak K.M."/>
            <person name="Andrzejewski T.M."/>
            <person name="Davidsen T.M."/>
            <person name="Wayne K.J."/>
            <person name="Tettelin H."/>
            <person name="Glass J.I."/>
            <person name="Rusch D."/>
            <person name="Podicherti R."/>
            <person name="Tsui H.-C.T."/>
            <person name="Winkler M.E."/>
        </authorList>
    </citation>
    <scope>NUCLEOTIDE SEQUENCE [LARGE SCALE GENOMIC DNA]</scope>
    <source>
        <strain evidence="2">ZY111</strain>
    </source>
</reference>
<dbReference type="Proteomes" id="UP000245375">
    <property type="component" value="Unassembled WGS sequence"/>
</dbReference>
<dbReference type="EMBL" id="QFRI01000001">
    <property type="protein sequence ID" value="PWH83174.1"/>
    <property type="molecule type" value="Genomic_DNA"/>
</dbReference>
<feature type="transmembrane region" description="Helical" evidence="1">
    <location>
        <begin position="36"/>
        <end position="56"/>
    </location>
</feature>
<proteinExistence type="predicted"/>
<name>A0A2U2X5Z5_9FLAO</name>
<accession>A0A2U2X5Z5</accession>
<feature type="transmembrane region" description="Helical" evidence="1">
    <location>
        <begin position="150"/>
        <end position="168"/>
    </location>
</feature>
<evidence type="ECO:0000313" key="2">
    <source>
        <dbReference type="EMBL" id="PWH83174.1"/>
    </source>
</evidence>
<dbReference type="InterPro" id="IPR025250">
    <property type="entry name" value="DUF4199"/>
</dbReference>
<gene>
    <name evidence="2" type="ORF">DIS18_01055</name>
</gene>
<evidence type="ECO:0000313" key="3">
    <source>
        <dbReference type="Proteomes" id="UP000245375"/>
    </source>
</evidence>
<feature type="transmembrane region" description="Helical" evidence="1">
    <location>
        <begin position="12"/>
        <end position="30"/>
    </location>
</feature>
<dbReference type="AlphaFoldDB" id="A0A2U2X5Z5"/>
<reference evidence="2" key="1">
    <citation type="submission" date="2018-05" db="EMBL/GenBank/DDBJ databases">
        <title>Algibacter marinivivus sp. nov., isolated from sample around a algae.</title>
        <authorList>
            <person name="Zhong X."/>
        </authorList>
    </citation>
    <scope>NUCLEOTIDE SEQUENCE [LARGE SCALE GENOMIC DNA]</scope>
    <source>
        <strain evidence="2">ZY111</strain>
    </source>
</reference>
<feature type="transmembrane region" description="Helical" evidence="1">
    <location>
        <begin position="76"/>
        <end position="98"/>
    </location>
</feature>
<comment type="caution">
    <text evidence="2">The sequence shown here is derived from an EMBL/GenBank/DDBJ whole genome shotgun (WGS) entry which is preliminary data.</text>
</comment>
<keyword evidence="1" id="KW-0472">Membrane</keyword>
<dbReference type="OrthoDB" id="660361at2"/>